<gene>
    <name evidence="1" type="ordered locus">Desku_2870</name>
</gene>
<keyword evidence="2" id="KW-1185">Reference proteome</keyword>
<dbReference type="RefSeq" id="WP_013823892.1">
    <property type="nucleotide sequence ID" value="NC_015573.1"/>
</dbReference>
<organism evidence="1 2">
    <name type="scientific">Desulfofundulus kuznetsovii (strain DSM 6115 / VKM B-1805 / 17)</name>
    <name type="common">Desulfotomaculum kuznetsovii</name>
    <dbReference type="NCBI Taxonomy" id="760568"/>
    <lineage>
        <taxon>Bacteria</taxon>
        <taxon>Bacillati</taxon>
        <taxon>Bacillota</taxon>
        <taxon>Clostridia</taxon>
        <taxon>Eubacteriales</taxon>
        <taxon>Peptococcaceae</taxon>
        <taxon>Desulfofundulus</taxon>
    </lineage>
</organism>
<evidence type="ECO:0000313" key="1">
    <source>
        <dbReference type="EMBL" id="AEG16381.1"/>
    </source>
</evidence>
<reference evidence="2" key="1">
    <citation type="submission" date="2011-05" db="EMBL/GenBank/DDBJ databases">
        <title>Complete sequence of Desulfotomaculum kuznetsovii DSM 6115.</title>
        <authorList>
            <person name="Lucas S."/>
            <person name="Han J."/>
            <person name="Lapidus A."/>
            <person name="Cheng J.-F."/>
            <person name="Goodwin L."/>
            <person name="Pitluck S."/>
            <person name="Peters L."/>
            <person name="Mikhailova N."/>
            <person name="Lu M."/>
            <person name="Saunders E."/>
            <person name="Han C."/>
            <person name="Tapia R."/>
            <person name="Land M."/>
            <person name="Hauser L."/>
            <person name="Kyrpides N."/>
            <person name="Ivanova N."/>
            <person name="Pagani I."/>
            <person name="Nazina T."/>
            <person name="Ivanova A."/>
            <person name="Parshina S."/>
            <person name="Kuever J."/>
            <person name="Muyzer G."/>
            <person name="Plugge C."/>
            <person name="Stams A."/>
            <person name="Woyke T."/>
        </authorList>
    </citation>
    <scope>NUCLEOTIDE SEQUENCE [LARGE SCALE GENOMIC DNA]</scope>
    <source>
        <strain evidence="2">DSM 6115 / VKM B-1805 / 17</strain>
    </source>
</reference>
<sequence length="106" mass="12552">MLDKTITLDVTFLQKVTPVLREMGFADVKEFLKEQALLLLMAKISRYKAECDYFQSKYGMSFEDFARKVENAKEEDFAQEEDLLDWRFAREALVELDQRKREIESA</sequence>
<proteinExistence type="predicted"/>
<protein>
    <submittedName>
        <fullName evidence="1">Uncharacterized protein</fullName>
    </submittedName>
</protein>
<dbReference type="AlphaFoldDB" id="A0AAU8PE36"/>
<accession>A0AAU8PE36</accession>
<evidence type="ECO:0000313" key="2">
    <source>
        <dbReference type="Proteomes" id="UP000009229"/>
    </source>
</evidence>
<dbReference type="KEGG" id="dku:Desku_2870"/>
<dbReference type="EMBL" id="CP002770">
    <property type="protein sequence ID" value="AEG16381.1"/>
    <property type="molecule type" value="Genomic_DNA"/>
</dbReference>
<dbReference type="Proteomes" id="UP000009229">
    <property type="component" value="Chromosome"/>
</dbReference>
<name>A0AAU8PE36_DESK7</name>